<dbReference type="AlphaFoldDB" id="A0A8T8LP36"/>
<feature type="compositionally biased region" description="Basic and acidic residues" evidence="1">
    <location>
        <begin position="65"/>
        <end position="75"/>
    </location>
</feature>
<dbReference type="OrthoDB" id="204982at2157"/>
<feature type="compositionally biased region" description="Low complexity" evidence="1">
    <location>
        <begin position="95"/>
        <end position="116"/>
    </location>
</feature>
<dbReference type="InterPro" id="IPR058448">
    <property type="entry name" value="DUF8135"/>
</dbReference>
<dbReference type="RefSeq" id="WP_211554207.1">
    <property type="nucleotide sequence ID" value="NZ_CP073695.1"/>
</dbReference>
<feature type="region of interest" description="Disordered" evidence="1">
    <location>
        <begin position="1"/>
        <end position="189"/>
    </location>
</feature>
<name>A0A8T8LP36_9EURY</name>
<evidence type="ECO:0000256" key="1">
    <source>
        <dbReference type="SAM" id="MobiDB-lite"/>
    </source>
</evidence>
<dbReference type="EMBL" id="CP073695">
    <property type="protein sequence ID" value="QUO48580.1"/>
    <property type="molecule type" value="Genomic_DNA"/>
</dbReference>
<accession>A0A8T8LP36</accession>
<proteinExistence type="predicted"/>
<evidence type="ECO:0000313" key="4">
    <source>
        <dbReference type="Proteomes" id="UP000679341"/>
    </source>
</evidence>
<sequence>MSDDRSDDPEADPFGDDDSDGDPFGDDPFGDEPSDETDDGFDEPDADEADDPFAALGEGVDDGPDPARDDARGSDDADIGWETDAAATDDGSETSAWADPEPSASADPEPSAPADDPFAELDADAAGSPTDEDPFESMGSGDVGEEDVWEALDEGTSVGADATEFDDAAEGGAVGDLGQTPGSGTTGDERVVDKRSYCQQCPHFTAPPETACTHEGTEIVESVDFSRFRVRDCPMVDAEDPAFDEE</sequence>
<dbReference type="GeneID" id="64826733"/>
<dbReference type="Proteomes" id="UP000679341">
    <property type="component" value="Chromosome"/>
</dbReference>
<feature type="compositionally biased region" description="Acidic residues" evidence="1">
    <location>
        <begin position="143"/>
        <end position="153"/>
    </location>
</feature>
<evidence type="ECO:0000313" key="3">
    <source>
        <dbReference type="EMBL" id="QUO48580.1"/>
    </source>
</evidence>
<feature type="domain" description="DUF8135" evidence="2">
    <location>
        <begin position="190"/>
        <end position="238"/>
    </location>
</feature>
<dbReference type="Pfam" id="PF26456">
    <property type="entry name" value="DUF8135"/>
    <property type="match status" value="1"/>
</dbReference>
<keyword evidence="4" id="KW-1185">Reference proteome</keyword>
<dbReference type="KEGG" id="hss:J7656_04295"/>
<feature type="compositionally biased region" description="Acidic residues" evidence="1">
    <location>
        <begin position="1"/>
        <end position="51"/>
    </location>
</feature>
<organism evidence="3 4">
    <name type="scientific">Halorubrum ruber</name>
    <dbReference type="NCBI Taxonomy" id="2982524"/>
    <lineage>
        <taxon>Archaea</taxon>
        <taxon>Methanobacteriati</taxon>
        <taxon>Methanobacteriota</taxon>
        <taxon>Stenosarchaea group</taxon>
        <taxon>Halobacteria</taxon>
        <taxon>Halobacteriales</taxon>
        <taxon>Haloferacaceae</taxon>
        <taxon>Halorubrum</taxon>
    </lineage>
</organism>
<gene>
    <name evidence="3" type="ORF">J7656_04295</name>
</gene>
<evidence type="ECO:0000259" key="2">
    <source>
        <dbReference type="Pfam" id="PF26456"/>
    </source>
</evidence>
<protein>
    <recommendedName>
        <fullName evidence="2">DUF8135 domain-containing protein</fullName>
    </recommendedName>
</protein>
<reference evidence="3 4" key="1">
    <citation type="submission" date="2021-03" db="EMBL/GenBank/DDBJ databases">
        <title>Halorubrum sodomense MBLA0099, Whole genome shotgun sequencing.</title>
        <authorList>
            <person name="Seo M.-J."/>
            <person name="Cho E.-S."/>
            <person name="Hwang C.Y."/>
        </authorList>
    </citation>
    <scope>NUCLEOTIDE SEQUENCE [LARGE SCALE GENOMIC DNA]</scope>
    <source>
        <strain evidence="3 4">MBLA0099</strain>
    </source>
</reference>